<sequence length="558" mass="62590">MCSFATSGRRTYPAYATITPMSPRDLYSIDPDALDIVRDDVEFDAASTSTVSNLPGPGRILDKIIGASGRAFERVFSESREQNGELIWLDIEPDALDILRKNDLEFELASISPASDLPGPGRTFGNVVGTLGKTVELACGKIASRLGLSPYAAIGGIVKALSQQVVPIVPCKLTAENNWHRLTCYPCSYHAVLRQVATGQPNMLLLLDAILVLAIYSNDMQRDPKSAKTVETKCRRLIKHLRRDNPASRNAVVYFVMVLKTLLPELAAIFDKNGLRAHLHQIICELSHREPLLRGENLLLARARKALVSTLHSDVLSGIQEYDYLEQQFSLTDLSMIPVRKCVTTLAEMSLVDDVDACYLSAVHLVRTLTHSDDIFFLPFWEQIISVFDGTRVSYWLRVISSTTDPLRKLAGVQLIHGLLHIIQAYWSNHPLALETLWLPMSSLMTDPIAETGMKEFVHITLPLCMSHSLETRLRDDTPHQLRLLQGASGARFEELNSTSFRLMARFTHEWNVILNHSLPIEEELYYMQFPCAVDPNQLRRLCSMMVDTCLPYVLLFG</sequence>
<dbReference type="InParanoid" id="A0A165P4T4"/>
<protein>
    <submittedName>
        <fullName evidence="1">Uncharacterized protein</fullName>
    </submittedName>
</protein>
<organism evidence="1 2">
    <name type="scientific">Neolentinus lepideus HHB14362 ss-1</name>
    <dbReference type="NCBI Taxonomy" id="1314782"/>
    <lineage>
        <taxon>Eukaryota</taxon>
        <taxon>Fungi</taxon>
        <taxon>Dikarya</taxon>
        <taxon>Basidiomycota</taxon>
        <taxon>Agaricomycotina</taxon>
        <taxon>Agaricomycetes</taxon>
        <taxon>Gloeophyllales</taxon>
        <taxon>Gloeophyllaceae</taxon>
        <taxon>Neolentinus</taxon>
    </lineage>
</organism>
<dbReference type="Proteomes" id="UP000076761">
    <property type="component" value="Unassembled WGS sequence"/>
</dbReference>
<gene>
    <name evidence="1" type="ORF">NEOLEDRAFT_842102</name>
</gene>
<name>A0A165P4T4_9AGAM</name>
<proteinExistence type="predicted"/>
<keyword evidence="2" id="KW-1185">Reference proteome</keyword>
<evidence type="ECO:0000313" key="2">
    <source>
        <dbReference type="Proteomes" id="UP000076761"/>
    </source>
</evidence>
<reference evidence="1 2" key="1">
    <citation type="journal article" date="2016" name="Mol. Biol. Evol.">
        <title>Comparative Genomics of Early-Diverging Mushroom-Forming Fungi Provides Insights into the Origins of Lignocellulose Decay Capabilities.</title>
        <authorList>
            <person name="Nagy L.G."/>
            <person name="Riley R."/>
            <person name="Tritt A."/>
            <person name="Adam C."/>
            <person name="Daum C."/>
            <person name="Floudas D."/>
            <person name="Sun H."/>
            <person name="Yadav J.S."/>
            <person name="Pangilinan J."/>
            <person name="Larsson K.H."/>
            <person name="Matsuura K."/>
            <person name="Barry K."/>
            <person name="Labutti K."/>
            <person name="Kuo R."/>
            <person name="Ohm R.A."/>
            <person name="Bhattacharya S.S."/>
            <person name="Shirouzu T."/>
            <person name="Yoshinaga Y."/>
            <person name="Martin F.M."/>
            <person name="Grigoriev I.V."/>
            <person name="Hibbett D.S."/>
        </authorList>
    </citation>
    <scope>NUCLEOTIDE SEQUENCE [LARGE SCALE GENOMIC DNA]</scope>
    <source>
        <strain evidence="1 2">HHB14362 ss-1</strain>
    </source>
</reference>
<dbReference type="AlphaFoldDB" id="A0A165P4T4"/>
<dbReference type="EMBL" id="KV425619">
    <property type="protein sequence ID" value="KZT20519.1"/>
    <property type="molecule type" value="Genomic_DNA"/>
</dbReference>
<accession>A0A165P4T4</accession>
<dbReference type="OrthoDB" id="3066495at2759"/>
<evidence type="ECO:0000313" key="1">
    <source>
        <dbReference type="EMBL" id="KZT20519.1"/>
    </source>
</evidence>